<evidence type="ECO:0000256" key="6">
    <source>
        <dbReference type="ARBA" id="ARBA00023004"/>
    </source>
</evidence>
<gene>
    <name evidence="8" type="primary">msrQ</name>
    <name evidence="10" type="ORF">IHV77_07295</name>
</gene>
<evidence type="ECO:0000259" key="9">
    <source>
        <dbReference type="Pfam" id="PF01794"/>
    </source>
</evidence>
<comment type="function">
    <text evidence="8">Part of the MsrPQ system that repairs oxidized periplasmic proteins containing methionine sulfoxide residues (Met-O), using respiratory chain electrons. Thus protects these proteins from oxidative-stress damage caused by reactive species of oxygen and chlorine generated by the host defense mechanisms. MsrPQ is essential for the maintenance of envelope integrity under bleach stress, rescuing a wide series of structurally unrelated periplasmic proteins from methionine oxidation. MsrQ provides electrons for reduction to the reductase catalytic subunit MsrP, using the quinone pool of the respiratory chain.</text>
</comment>
<keyword evidence="6 8" id="KW-0408">Iron</keyword>
<keyword evidence="8" id="KW-0288">FMN</keyword>
<keyword evidence="8" id="KW-1003">Cell membrane</keyword>
<dbReference type="PANTHER" id="PTHR36964">
    <property type="entry name" value="PROTEIN-METHIONINE-SULFOXIDE REDUCTASE HEME-BINDING SUBUNIT MSRQ"/>
    <property type="match status" value="1"/>
</dbReference>
<feature type="transmembrane region" description="Helical" evidence="8">
    <location>
        <begin position="77"/>
        <end position="93"/>
    </location>
</feature>
<dbReference type="Proteomes" id="UP000663069">
    <property type="component" value="Chromosome"/>
</dbReference>
<feature type="transmembrane region" description="Helical" evidence="8">
    <location>
        <begin position="144"/>
        <end position="163"/>
    </location>
</feature>
<comment type="subunit">
    <text evidence="8">Heterodimer of a catalytic subunit (MsrP) and a heme-binding subunit (MsrQ).</text>
</comment>
<dbReference type="PANTHER" id="PTHR36964:SF1">
    <property type="entry name" value="PROTEIN-METHIONINE-SULFOXIDE REDUCTASE HEME-BINDING SUBUNIT MSRQ"/>
    <property type="match status" value="1"/>
</dbReference>
<feature type="transmembrane region" description="Helical" evidence="8">
    <location>
        <begin position="169"/>
        <end position="188"/>
    </location>
</feature>
<comment type="subcellular location">
    <subcellularLocation>
        <location evidence="8">Cell membrane</location>
        <topology evidence="8">Multi-pass membrane protein</topology>
    </subcellularLocation>
    <subcellularLocation>
        <location evidence="1">Membrane</location>
        <topology evidence="1">Multi-pass membrane protein</topology>
    </subcellularLocation>
</comment>
<accession>A0ABX6UWV2</accession>
<dbReference type="HAMAP" id="MF_01207">
    <property type="entry name" value="MsrQ"/>
    <property type="match status" value="1"/>
</dbReference>
<evidence type="ECO:0000256" key="4">
    <source>
        <dbReference type="ARBA" id="ARBA00022692"/>
    </source>
</evidence>
<keyword evidence="2 8" id="KW-0813">Transport</keyword>
<keyword evidence="7 8" id="KW-0472">Membrane</keyword>
<organism evidence="10 11">
    <name type="scientific">Rodentibacter haemolyticus</name>
    <dbReference type="NCBI Taxonomy" id="2778911"/>
    <lineage>
        <taxon>Bacteria</taxon>
        <taxon>Pseudomonadati</taxon>
        <taxon>Pseudomonadota</taxon>
        <taxon>Gammaproteobacteria</taxon>
        <taxon>Pasteurellales</taxon>
        <taxon>Pasteurellaceae</taxon>
        <taxon>Rodentibacter</taxon>
    </lineage>
</organism>
<reference evidence="10 11" key="1">
    <citation type="submission" date="2020-10" db="EMBL/GenBank/DDBJ databases">
        <title>Genome Sequencing of Rodentibacter spp. strain DSM111151.</title>
        <authorList>
            <person name="Benga L."/>
            <person name="Lautwein T."/>
        </authorList>
    </citation>
    <scope>NUCLEOTIDE SEQUENCE [LARGE SCALE GENOMIC DNA]</scope>
    <source>
        <strain evidence="10 11">DSM 111151</strain>
    </source>
</reference>
<dbReference type="Pfam" id="PF01794">
    <property type="entry name" value="Ferric_reduct"/>
    <property type="match status" value="1"/>
</dbReference>
<dbReference type="InterPro" id="IPR013130">
    <property type="entry name" value="Fe3_Rdtase_TM_dom"/>
</dbReference>
<keyword evidence="8" id="KW-0285">Flavoprotein</keyword>
<evidence type="ECO:0000256" key="3">
    <source>
        <dbReference type="ARBA" id="ARBA00022617"/>
    </source>
</evidence>
<dbReference type="EMBL" id="CP063056">
    <property type="protein sequence ID" value="QPB41745.1"/>
    <property type="molecule type" value="Genomic_DNA"/>
</dbReference>
<evidence type="ECO:0000313" key="11">
    <source>
        <dbReference type="Proteomes" id="UP000663069"/>
    </source>
</evidence>
<feature type="transmembrane region" description="Helical" evidence="8">
    <location>
        <begin position="113"/>
        <end position="132"/>
    </location>
</feature>
<comment type="cofactor">
    <cofactor evidence="8">
        <name>FMN</name>
        <dbReference type="ChEBI" id="CHEBI:58210"/>
    </cofactor>
    <text evidence="8">Binds 1 FMN per subunit.</text>
</comment>
<evidence type="ECO:0000256" key="8">
    <source>
        <dbReference type="HAMAP-Rule" id="MF_01207"/>
    </source>
</evidence>
<evidence type="ECO:0000313" key="10">
    <source>
        <dbReference type="EMBL" id="QPB41745.1"/>
    </source>
</evidence>
<evidence type="ECO:0000256" key="5">
    <source>
        <dbReference type="ARBA" id="ARBA00022989"/>
    </source>
</evidence>
<feature type="domain" description="Ferric oxidoreductase" evidence="9">
    <location>
        <begin position="44"/>
        <end position="157"/>
    </location>
</feature>
<evidence type="ECO:0000256" key="7">
    <source>
        <dbReference type="ARBA" id="ARBA00023136"/>
    </source>
</evidence>
<comment type="similarity">
    <text evidence="8">Belongs to the MsrQ family.</text>
</comment>
<keyword evidence="5 8" id="KW-1133">Transmembrane helix</keyword>
<proteinExistence type="inferred from homology"/>
<name>A0ABX6UWV2_9PAST</name>
<evidence type="ECO:0000256" key="2">
    <source>
        <dbReference type="ARBA" id="ARBA00022448"/>
    </source>
</evidence>
<sequence>MLRFWRIFIHLSCISPAIWLGYVLSDDAPNLLGSDPIKEIEHFLGYTAIIIFCVMFFVGIILQLLQKNQYQILRRPLGLWAFVWAALHITGYFTLELGLDINLFFSELFTRPYLLLGFIAFAILTLMAITSLPSLKRKLGQKWFKIHQLAYLAIGLAAVHYYWSVKSVTLAPIIIGVCVLIILIWKCLSSKFIR</sequence>
<keyword evidence="11" id="KW-1185">Reference proteome</keyword>
<keyword evidence="4 8" id="KW-0812">Transmembrane</keyword>
<evidence type="ECO:0000256" key="1">
    <source>
        <dbReference type="ARBA" id="ARBA00004141"/>
    </source>
</evidence>
<comment type="cofactor">
    <cofactor evidence="8">
        <name>heme b</name>
        <dbReference type="ChEBI" id="CHEBI:60344"/>
    </cofactor>
    <text evidence="8">Binds 1 heme b (iron(II)-protoporphyrin IX) group per subunit.</text>
</comment>
<dbReference type="RefSeq" id="WP_194811340.1">
    <property type="nucleotide sequence ID" value="NZ_CP063056.1"/>
</dbReference>
<feature type="transmembrane region" description="Helical" evidence="8">
    <location>
        <begin position="7"/>
        <end position="24"/>
    </location>
</feature>
<protein>
    <recommendedName>
        <fullName evidence="8">Protein-methionine-sulfoxide reductase heme-binding subunit MsrQ</fullName>
    </recommendedName>
    <alternativeName>
        <fullName evidence="8">Flavocytochrome MsrQ</fullName>
    </alternativeName>
</protein>
<keyword evidence="3 8" id="KW-0349">Heme</keyword>
<keyword evidence="8" id="KW-0479">Metal-binding</keyword>
<dbReference type="InterPro" id="IPR022837">
    <property type="entry name" value="MsrQ-like"/>
</dbReference>
<keyword evidence="8" id="KW-0249">Electron transport</keyword>
<feature type="transmembrane region" description="Helical" evidence="8">
    <location>
        <begin position="44"/>
        <end position="65"/>
    </location>
</feature>